<evidence type="ECO:0000313" key="1">
    <source>
        <dbReference type="EMBL" id="MFC3996546.1"/>
    </source>
</evidence>
<proteinExistence type="predicted"/>
<dbReference type="Proteomes" id="UP001595847">
    <property type="component" value="Unassembled WGS sequence"/>
</dbReference>
<evidence type="ECO:0000313" key="2">
    <source>
        <dbReference type="Proteomes" id="UP001595847"/>
    </source>
</evidence>
<comment type="caution">
    <text evidence="1">The sequence shown here is derived from an EMBL/GenBank/DDBJ whole genome shotgun (WGS) entry which is preliminary data.</text>
</comment>
<protein>
    <submittedName>
        <fullName evidence="1">Uncharacterized protein</fullName>
    </submittedName>
</protein>
<organism evidence="1 2">
    <name type="scientific">Nocardiopsis sediminis</name>
    <dbReference type="NCBI Taxonomy" id="1778267"/>
    <lineage>
        <taxon>Bacteria</taxon>
        <taxon>Bacillati</taxon>
        <taxon>Actinomycetota</taxon>
        <taxon>Actinomycetes</taxon>
        <taxon>Streptosporangiales</taxon>
        <taxon>Nocardiopsidaceae</taxon>
        <taxon>Nocardiopsis</taxon>
    </lineage>
</organism>
<reference evidence="2" key="1">
    <citation type="journal article" date="2019" name="Int. J. Syst. Evol. Microbiol.">
        <title>The Global Catalogue of Microorganisms (GCM) 10K type strain sequencing project: providing services to taxonomists for standard genome sequencing and annotation.</title>
        <authorList>
            <consortium name="The Broad Institute Genomics Platform"/>
            <consortium name="The Broad Institute Genome Sequencing Center for Infectious Disease"/>
            <person name="Wu L."/>
            <person name="Ma J."/>
        </authorList>
    </citation>
    <scope>NUCLEOTIDE SEQUENCE [LARGE SCALE GENOMIC DNA]</scope>
    <source>
        <strain evidence="2">TBRC 1826</strain>
    </source>
</reference>
<dbReference type="EMBL" id="JBHSBH010000007">
    <property type="protein sequence ID" value="MFC3996546.1"/>
    <property type="molecule type" value="Genomic_DNA"/>
</dbReference>
<keyword evidence="2" id="KW-1185">Reference proteome</keyword>
<sequence length="109" mass="11358">MGKSARLRRQRPVSLVFCDVDYERGSGAHGQGVKRVPPEGWVIGRAGLLDARWDGRDLDITGDGLIEGPRPASALIRALDTAETTVVGHGLLTSDLRAAVGSGLVAAAG</sequence>
<accession>A0ABV8FK76</accession>
<name>A0ABV8FK76_9ACTN</name>
<dbReference type="RefSeq" id="WP_378532693.1">
    <property type="nucleotide sequence ID" value="NZ_JBHSBH010000007.1"/>
</dbReference>
<gene>
    <name evidence="1" type="ORF">ACFOVU_11510</name>
</gene>